<keyword evidence="2" id="KW-0229">DNA integration</keyword>
<dbReference type="CDD" id="cd01189">
    <property type="entry name" value="INT_ICEBs1_C_like"/>
    <property type="match status" value="1"/>
</dbReference>
<evidence type="ECO:0000259" key="7">
    <source>
        <dbReference type="PROSITE" id="PS51900"/>
    </source>
</evidence>
<evidence type="ECO:0000256" key="2">
    <source>
        <dbReference type="ARBA" id="ARBA00022908"/>
    </source>
</evidence>
<gene>
    <name evidence="8" type="ORF">A5889_000093</name>
    <name evidence="9" type="ORF">A5889_000096</name>
    <name evidence="10" type="ORF">A5889_002706</name>
</gene>
<dbReference type="Gene3D" id="1.10.150.130">
    <property type="match status" value="1"/>
</dbReference>
<comment type="similarity">
    <text evidence="1">Belongs to the 'phage' integrase family.</text>
</comment>
<evidence type="ECO:0000259" key="6">
    <source>
        <dbReference type="PROSITE" id="PS51898"/>
    </source>
</evidence>
<reference evidence="10" key="2">
    <citation type="submission" date="2017-05" db="EMBL/GenBank/DDBJ databases">
        <authorList>
            <consortium name="The Broad Institute Genomics Platform"/>
            <consortium name="The Broad Institute Genomic Center for Infectious Diseases"/>
            <person name="Earl A."/>
            <person name="Manson A."/>
            <person name="Schwartman J."/>
            <person name="Gilmore M."/>
            <person name="Abouelleil A."/>
            <person name="Cao P."/>
            <person name="Chapman S."/>
            <person name="Cusick C."/>
            <person name="Shea T."/>
            <person name="Young S."/>
            <person name="Neafsey D."/>
            <person name="Nusbaum C."/>
            <person name="Birren B."/>
        </authorList>
    </citation>
    <scope>NUCLEOTIDE SEQUENCE</scope>
    <source>
        <strain evidence="10">9D6_DIV0238</strain>
    </source>
</reference>
<name>A0A200JCM5_9ENTE</name>
<dbReference type="GO" id="GO:0006310">
    <property type="term" value="P:DNA recombination"/>
    <property type="evidence" value="ECO:0007669"/>
    <property type="project" value="UniProtKB-KW"/>
</dbReference>
<dbReference type="InterPro" id="IPR044068">
    <property type="entry name" value="CB"/>
</dbReference>
<dbReference type="PANTHER" id="PTHR30349:SF41">
    <property type="entry name" value="INTEGRASE_RECOMBINASE PROTEIN MJ0367-RELATED"/>
    <property type="match status" value="1"/>
</dbReference>
<dbReference type="PANTHER" id="PTHR30349">
    <property type="entry name" value="PHAGE INTEGRASE-RELATED"/>
    <property type="match status" value="1"/>
</dbReference>
<dbReference type="InterPro" id="IPR002104">
    <property type="entry name" value="Integrase_catalytic"/>
</dbReference>
<keyword evidence="11" id="KW-1185">Reference proteome</keyword>
<evidence type="ECO:0000256" key="5">
    <source>
        <dbReference type="PROSITE-ProRule" id="PRU01248"/>
    </source>
</evidence>
<evidence type="ECO:0000256" key="4">
    <source>
        <dbReference type="ARBA" id="ARBA00023172"/>
    </source>
</evidence>
<dbReference type="SUPFAM" id="SSF56349">
    <property type="entry name" value="DNA breaking-rejoining enzymes"/>
    <property type="match status" value="1"/>
</dbReference>
<dbReference type="InterPro" id="IPR010998">
    <property type="entry name" value="Integrase_recombinase_N"/>
</dbReference>
<evidence type="ECO:0000313" key="9">
    <source>
        <dbReference type="EMBL" id="OUZ34621.1"/>
    </source>
</evidence>
<dbReference type="Proteomes" id="UP000196151">
    <property type="component" value="Chromosome"/>
</dbReference>
<evidence type="ECO:0000256" key="1">
    <source>
        <dbReference type="ARBA" id="ARBA00008857"/>
    </source>
</evidence>
<dbReference type="Pfam" id="PF14659">
    <property type="entry name" value="Phage_int_SAM_3"/>
    <property type="match status" value="1"/>
</dbReference>
<keyword evidence="3 5" id="KW-0238">DNA-binding</keyword>
<dbReference type="InterPro" id="IPR011010">
    <property type="entry name" value="DNA_brk_join_enz"/>
</dbReference>
<evidence type="ECO:0008006" key="12">
    <source>
        <dbReference type="Google" id="ProtNLM"/>
    </source>
</evidence>
<evidence type="ECO:0000256" key="3">
    <source>
        <dbReference type="ARBA" id="ARBA00023125"/>
    </source>
</evidence>
<dbReference type="GO" id="GO:0015074">
    <property type="term" value="P:DNA integration"/>
    <property type="evidence" value="ECO:0007669"/>
    <property type="project" value="UniProtKB-KW"/>
</dbReference>
<evidence type="ECO:0000313" key="10">
    <source>
        <dbReference type="EMBL" id="WYJ95158.1"/>
    </source>
</evidence>
<evidence type="ECO:0000313" key="8">
    <source>
        <dbReference type="EMBL" id="OUZ34618.1"/>
    </source>
</evidence>
<dbReference type="RefSeq" id="WP_087639330.1">
    <property type="nucleotide sequence ID" value="NZ_CP147246.1"/>
</dbReference>
<accession>A0A200JCM5</accession>
<protein>
    <recommendedName>
        <fullName evidence="12">Tyr recombinase domain-containing protein</fullName>
    </recommendedName>
</protein>
<dbReference type="GO" id="GO:0003677">
    <property type="term" value="F:DNA binding"/>
    <property type="evidence" value="ECO:0007669"/>
    <property type="project" value="UniProtKB-UniRule"/>
</dbReference>
<keyword evidence="4" id="KW-0233">DNA recombination</keyword>
<dbReference type="OrthoDB" id="2285763at2"/>
<reference evidence="9" key="1">
    <citation type="submission" date="2017-05" db="EMBL/GenBank/DDBJ databases">
        <title>The Genome Sequence of Enterococcus sp. 9D6_DIV0238.</title>
        <authorList>
            <consortium name="The Broad Institute Genomics Platform"/>
            <consortium name="The Broad Institute Genomic Center for Infectious Diseases"/>
            <person name="Earl A."/>
            <person name="Manson A."/>
            <person name="Schwartman J."/>
            <person name="Gilmore M."/>
            <person name="Abouelleil A."/>
            <person name="Cao P."/>
            <person name="Chapman S."/>
            <person name="Cusick C."/>
            <person name="Shea T."/>
            <person name="Young S."/>
            <person name="Neafsey D."/>
            <person name="Nusbaum C."/>
            <person name="Birren B."/>
        </authorList>
    </citation>
    <scope>NUCLEOTIDE SEQUENCE [LARGE SCALE GENOMIC DNA]</scope>
    <source>
        <strain evidence="9">9D6_DIV0238</strain>
    </source>
</reference>
<organism evidence="9">
    <name type="scientific">Candidatus Enterococcus dunnyi</name>
    <dbReference type="NCBI Taxonomy" id="1834192"/>
    <lineage>
        <taxon>Bacteria</taxon>
        <taxon>Bacillati</taxon>
        <taxon>Bacillota</taxon>
        <taxon>Bacilli</taxon>
        <taxon>Lactobacillales</taxon>
        <taxon>Enterococcaceae</taxon>
        <taxon>Enterococcus</taxon>
    </lineage>
</organism>
<proteinExistence type="inferred from homology"/>
<dbReference type="InterPro" id="IPR050090">
    <property type="entry name" value="Tyrosine_recombinase_XerCD"/>
</dbReference>
<reference evidence="10" key="3">
    <citation type="submission" date="2024-03" db="EMBL/GenBank/DDBJ databases">
        <title>The Genome Sequence of Enterococcus sp. DIV0238c.</title>
        <authorList>
            <consortium name="The Broad Institute Genomics Platform"/>
            <consortium name="The Broad Institute Microbial Omics Core"/>
            <consortium name="The Broad Institute Genomic Center for Infectious Diseases"/>
            <person name="Earl A."/>
            <person name="Manson A."/>
            <person name="Gilmore M."/>
            <person name="Schwartman J."/>
            <person name="Shea T."/>
            <person name="Abouelleil A."/>
            <person name="Cao P."/>
            <person name="Chapman S."/>
            <person name="Cusick C."/>
            <person name="Young S."/>
            <person name="Neafsey D."/>
            <person name="Nusbaum C."/>
            <person name="Birren B."/>
        </authorList>
    </citation>
    <scope>NUCLEOTIDE SEQUENCE</scope>
    <source>
        <strain evidence="10">9D6_DIV0238</strain>
    </source>
</reference>
<evidence type="ECO:0000313" key="11">
    <source>
        <dbReference type="Proteomes" id="UP000196151"/>
    </source>
</evidence>
<dbReference type="Gene3D" id="1.10.443.10">
    <property type="entry name" value="Intergrase catalytic core"/>
    <property type="match status" value="1"/>
</dbReference>
<dbReference type="EMBL" id="NIBQ01000001">
    <property type="protein sequence ID" value="OUZ34621.1"/>
    <property type="molecule type" value="Genomic_DNA"/>
</dbReference>
<dbReference type="InterPro" id="IPR013762">
    <property type="entry name" value="Integrase-like_cat_sf"/>
</dbReference>
<dbReference type="EMBL" id="NIBQ01000001">
    <property type="protein sequence ID" value="OUZ34618.1"/>
    <property type="molecule type" value="Genomic_DNA"/>
</dbReference>
<dbReference type="PROSITE" id="PS51898">
    <property type="entry name" value="TYR_RECOMBINASE"/>
    <property type="match status" value="1"/>
</dbReference>
<dbReference type="EMBL" id="CP147246">
    <property type="protein sequence ID" value="WYJ95158.1"/>
    <property type="molecule type" value="Genomic_DNA"/>
</dbReference>
<dbReference type="PROSITE" id="PS51900">
    <property type="entry name" value="CB"/>
    <property type="match status" value="1"/>
</dbReference>
<feature type="domain" description="Core-binding (CB)" evidence="7">
    <location>
        <begin position="66"/>
        <end position="149"/>
    </location>
</feature>
<sequence length="373" mass="43890">MTKKGENIYKRKDGRWEGRYIKKRDEDRKIIYGYIYGKKYSEVKEKLTLVKAKITSASLNINMYYGTLSDWLSYWMDHMMRRSIKSTTFYNYYRLINKHIIPAMGTFRLHTLQRENIQQFINYLVDINLSSGTIRNIFNILKKSLREAAIQNFLEQNPCDNVVLPKFKRSKIRALNIVQQQKLEIRAFQSTDCSPVIIALYTGMRIGEISGLKWSDIDFDSNQLYVRRTFYRVLDEENPFSKTKIASGTPKSSESERVIPIADNLKRYLMEKRKTANSEYVISNRKGSAAEPRLINYRFKKLIKEAEIDDVHFHILRHTFATRCLEKGIDVASLSRLLGHQSTKMTLDTYTDSMFEKRQEAMETLDKMLNYMG</sequence>
<feature type="domain" description="Tyr recombinase" evidence="6">
    <location>
        <begin position="170"/>
        <end position="363"/>
    </location>
</feature>
<dbReference type="AlphaFoldDB" id="A0A200JCM5"/>
<dbReference type="InterPro" id="IPR004107">
    <property type="entry name" value="Integrase_SAM-like_N"/>
</dbReference>
<dbReference type="Pfam" id="PF00589">
    <property type="entry name" value="Phage_integrase"/>
    <property type="match status" value="1"/>
</dbReference>